<feature type="transmembrane region" description="Helical" evidence="1">
    <location>
        <begin position="12"/>
        <end position="30"/>
    </location>
</feature>
<evidence type="ECO:0000256" key="1">
    <source>
        <dbReference type="SAM" id="Phobius"/>
    </source>
</evidence>
<comment type="caution">
    <text evidence="2">The sequence shown here is derived from an EMBL/GenBank/DDBJ whole genome shotgun (WGS) entry which is preliminary data.</text>
</comment>
<proteinExistence type="predicted"/>
<evidence type="ECO:0000313" key="3">
    <source>
        <dbReference type="Proteomes" id="UP001314796"/>
    </source>
</evidence>
<dbReference type="EMBL" id="JAFBEE010000018">
    <property type="protein sequence ID" value="MBM7615841.1"/>
    <property type="molecule type" value="Genomic_DNA"/>
</dbReference>
<evidence type="ECO:0000313" key="2">
    <source>
        <dbReference type="EMBL" id="MBM7615841.1"/>
    </source>
</evidence>
<dbReference type="Proteomes" id="UP001314796">
    <property type="component" value="Unassembled WGS sequence"/>
</dbReference>
<reference evidence="2 3" key="1">
    <citation type="submission" date="2021-01" db="EMBL/GenBank/DDBJ databases">
        <title>Genomic Encyclopedia of Type Strains, Phase IV (KMG-IV): sequencing the most valuable type-strain genomes for metagenomic binning, comparative biology and taxonomic classification.</title>
        <authorList>
            <person name="Goeker M."/>
        </authorList>
    </citation>
    <scope>NUCLEOTIDE SEQUENCE [LARGE SCALE GENOMIC DNA]</scope>
    <source>
        <strain evidence="2 3">DSM 25890</strain>
    </source>
</reference>
<accession>A0ABS2NSC6</accession>
<keyword evidence="1" id="KW-1133">Transmembrane helix</keyword>
<sequence>MFRRRKRHGLTIGNLLGLVFVIVGIITLIYIIPFTFWIFIFGCGCLVVGLFIFRL</sequence>
<protein>
    <submittedName>
        <fullName evidence="2">Uncharacterized protein</fullName>
    </submittedName>
</protein>
<organism evidence="2 3">
    <name type="scientific">Alkaliphilus hydrothermalis</name>
    <dbReference type="NCBI Taxonomy" id="1482730"/>
    <lineage>
        <taxon>Bacteria</taxon>
        <taxon>Bacillati</taxon>
        <taxon>Bacillota</taxon>
        <taxon>Clostridia</taxon>
        <taxon>Peptostreptococcales</taxon>
        <taxon>Natronincolaceae</taxon>
        <taxon>Alkaliphilus</taxon>
    </lineage>
</organism>
<keyword evidence="1" id="KW-0812">Transmembrane</keyword>
<gene>
    <name evidence="2" type="ORF">JOC73_002415</name>
</gene>
<keyword evidence="3" id="KW-1185">Reference proteome</keyword>
<name>A0ABS2NSC6_9FIRM</name>
<keyword evidence="1" id="KW-0472">Membrane</keyword>
<feature type="transmembrane region" description="Helical" evidence="1">
    <location>
        <begin position="36"/>
        <end position="53"/>
    </location>
</feature>